<dbReference type="InterPro" id="IPR036322">
    <property type="entry name" value="WD40_repeat_dom_sf"/>
</dbReference>
<dbReference type="PROSITE" id="PS50082">
    <property type="entry name" value="WD_REPEATS_2"/>
    <property type="match status" value="1"/>
</dbReference>
<evidence type="ECO:0000256" key="5">
    <source>
        <dbReference type="ARBA" id="ARBA00022737"/>
    </source>
</evidence>
<dbReference type="EnsemblMetazoa" id="XM_014398487.2">
    <property type="protein sequence ID" value="XP_014253973.2"/>
    <property type="gene ID" value="LOC106669180"/>
</dbReference>
<dbReference type="RefSeq" id="XP_014253973.2">
    <property type="nucleotide sequence ID" value="XM_014398487.2"/>
</dbReference>
<dbReference type="OrthoDB" id="5594999at2759"/>
<evidence type="ECO:0000313" key="10">
    <source>
        <dbReference type="Proteomes" id="UP000494040"/>
    </source>
</evidence>
<evidence type="ECO:0000313" key="9">
    <source>
        <dbReference type="EnsemblMetazoa" id="XP_014253973.2"/>
    </source>
</evidence>
<comment type="subcellular location">
    <subcellularLocation>
        <location evidence="1">Cytoplasm</location>
    </subcellularLocation>
</comment>
<dbReference type="SUPFAM" id="SSF50978">
    <property type="entry name" value="WD40 repeat-like"/>
    <property type="match status" value="2"/>
</dbReference>
<organism evidence="9 10">
    <name type="scientific">Cimex lectularius</name>
    <name type="common">Bed bug</name>
    <name type="synonym">Acanthia lectularia</name>
    <dbReference type="NCBI Taxonomy" id="79782"/>
    <lineage>
        <taxon>Eukaryota</taxon>
        <taxon>Metazoa</taxon>
        <taxon>Ecdysozoa</taxon>
        <taxon>Arthropoda</taxon>
        <taxon>Hexapoda</taxon>
        <taxon>Insecta</taxon>
        <taxon>Pterygota</taxon>
        <taxon>Neoptera</taxon>
        <taxon>Paraneoptera</taxon>
        <taxon>Hemiptera</taxon>
        <taxon>Heteroptera</taxon>
        <taxon>Panheteroptera</taxon>
        <taxon>Cimicomorpha</taxon>
        <taxon>Cimicidae</taxon>
        <taxon>Cimex</taxon>
    </lineage>
</organism>
<dbReference type="Gene3D" id="2.130.10.10">
    <property type="entry name" value="YVTN repeat-like/Quinoprotein amine dehydrogenase"/>
    <property type="match status" value="4"/>
</dbReference>
<dbReference type="GeneID" id="106669180"/>
<dbReference type="InterPro" id="IPR051973">
    <property type="entry name" value="tRNA_Anticodon_Mtase-Reg"/>
</dbReference>
<protein>
    <recommendedName>
        <fullName evidence="7">tRNA (34-2'-O)-methyltransferase regulator WDR6</fullName>
    </recommendedName>
</protein>
<dbReference type="OMA" id="IIVWSCF"/>
<evidence type="ECO:0000256" key="3">
    <source>
        <dbReference type="ARBA" id="ARBA00022574"/>
    </source>
</evidence>
<dbReference type="KEGG" id="clec:106669180"/>
<sequence>MGCRVNRKYLTTHVTCIKFWDNYILAGIGGDFNVLEPDEDETSPWKTAISVTIFENQNIYGIKPKASKILIYGGKEIAIVDYTFDQKNFKVEIKNKFRVEDWILQAVWLNSNQVAVLAASNCLLRVNLEEGKVIEKNPCTIRCILYSGTILNDNWNELVILAGTVFQEVLIWLNDVKPNVKLLHRLKGHMGVIFSVNYNKKSQLICTTSDDRTVRFWKVCFAEEANWAACQITLTHTIFAHTARVWDSCFLPNRYIISIGEDSLISMWNEYGKCENQWSGHQGGCIWSVDFSDKLGVVATGGSDGGINLWPVVSKSLPESLPFDAKNNQRIPRCLVCSKSGQVVLVTNLGEIMVYKDQWKTIFQDDNFYNYCQLSISPNRDYISLGGIRGHIVILDGKTSDIHKRLHTKAINGRIYSLIWADDSVLSSSGPEGEIIVWKFFPESDILEKLFVFNLPNSKERWFTCCCLYENYFLCGDRGGSIHLFKQCEKMEPLHTLKREHGPRGVSDLKNLKGSIFSTGRDGTYKQIVIKNENELNVISTYKLQMEWPAAIVPTKSFGNVIIGFFEVKLIIWSISERRPILSIECGGGHRSWDCYIEDDKNGRLTVSFIKEKIVKYYSKSHDSIALQTVLAGNHSKTINSSSLIYDDDSYWVISGGEDATLRLFHVSESQFSNCGIYRRHISSIKTVTHLKHSRLGTYVASGGGRGQLVVWKMIRNDEGFMLGELSENKLREENKPSEQIEPLDEPEIRYMDLLMVERDSDDIFIIGGCSDGIIRLHKFSENDKKITLRNSFKLNHCCILEMKHLECFVTSTYTDGKIAFWSWKTLEEGTDIKPAVFKIHSLGINCCDIIENHGYLVAATGSDDASVALNTFALKSGKLTLKNSWFEKNLHTCQISGIKICGDYLISSGMDQKISVLKLAFFSEDLKVSLVAQVKTCIPDSHGMIAWENEGKITVYLFGIGVQILDLHMITS</sequence>
<keyword evidence="4" id="KW-0819">tRNA processing</keyword>
<keyword evidence="5" id="KW-0677">Repeat</keyword>
<accession>A0A8I6RYY9</accession>
<keyword evidence="3 8" id="KW-0853">WD repeat</keyword>
<evidence type="ECO:0000256" key="8">
    <source>
        <dbReference type="PROSITE-ProRule" id="PRU00221"/>
    </source>
</evidence>
<keyword evidence="2" id="KW-0963">Cytoplasm</keyword>
<dbReference type="GO" id="GO:0030488">
    <property type="term" value="P:tRNA methylation"/>
    <property type="evidence" value="ECO:0007669"/>
    <property type="project" value="TreeGrafter"/>
</dbReference>
<evidence type="ECO:0000256" key="6">
    <source>
        <dbReference type="ARBA" id="ARBA00038255"/>
    </source>
</evidence>
<dbReference type="PROSITE" id="PS50294">
    <property type="entry name" value="WD_REPEATS_REGION"/>
    <property type="match status" value="1"/>
</dbReference>
<dbReference type="GO" id="GO:0005737">
    <property type="term" value="C:cytoplasm"/>
    <property type="evidence" value="ECO:0007669"/>
    <property type="project" value="UniProtKB-SubCell"/>
</dbReference>
<dbReference type="PANTHER" id="PTHR14344">
    <property type="entry name" value="WD REPEAT PROTEIN"/>
    <property type="match status" value="1"/>
</dbReference>
<evidence type="ECO:0000256" key="7">
    <source>
        <dbReference type="ARBA" id="ARBA00040154"/>
    </source>
</evidence>
<keyword evidence="10" id="KW-1185">Reference proteome</keyword>
<dbReference type="InterPro" id="IPR011047">
    <property type="entry name" value="Quinoprotein_ADH-like_sf"/>
</dbReference>
<feature type="repeat" description="WD" evidence="8">
    <location>
        <begin position="186"/>
        <end position="219"/>
    </location>
</feature>
<dbReference type="PANTHER" id="PTHR14344:SF3">
    <property type="entry name" value="WD REPEAT-CONTAINING PROTEIN 6"/>
    <property type="match status" value="1"/>
</dbReference>
<dbReference type="Pfam" id="PF00400">
    <property type="entry name" value="WD40"/>
    <property type="match status" value="3"/>
</dbReference>
<comment type="similarity">
    <text evidence="6">Belongs to the WD repeat WDR6 family.</text>
</comment>
<evidence type="ECO:0000256" key="2">
    <source>
        <dbReference type="ARBA" id="ARBA00022490"/>
    </source>
</evidence>
<proteinExistence type="inferred from homology"/>
<dbReference type="InterPro" id="IPR015943">
    <property type="entry name" value="WD40/YVTN_repeat-like_dom_sf"/>
</dbReference>
<name>A0A8I6RYY9_CIMLE</name>
<dbReference type="SMART" id="SM00320">
    <property type="entry name" value="WD40"/>
    <property type="match status" value="9"/>
</dbReference>
<evidence type="ECO:0000256" key="1">
    <source>
        <dbReference type="ARBA" id="ARBA00004496"/>
    </source>
</evidence>
<evidence type="ECO:0000256" key="4">
    <source>
        <dbReference type="ARBA" id="ARBA00022694"/>
    </source>
</evidence>
<dbReference type="AlphaFoldDB" id="A0A8I6RYY9"/>
<dbReference type="InterPro" id="IPR001680">
    <property type="entry name" value="WD40_rpt"/>
</dbReference>
<reference evidence="9" key="1">
    <citation type="submission" date="2022-01" db="UniProtKB">
        <authorList>
            <consortium name="EnsemblMetazoa"/>
        </authorList>
    </citation>
    <scope>IDENTIFICATION</scope>
</reference>
<dbReference type="SUPFAM" id="SSF50998">
    <property type="entry name" value="Quinoprotein alcohol dehydrogenase-like"/>
    <property type="match status" value="1"/>
</dbReference>
<dbReference type="Proteomes" id="UP000494040">
    <property type="component" value="Unassembled WGS sequence"/>
</dbReference>